<dbReference type="Proteomes" id="UP000311008">
    <property type="component" value="Chromosome"/>
</dbReference>
<dbReference type="InterPro" id="IPR013525">
    <property type="entry name" value="ABC2_TM"/>
</dbReference>
<evidence type="ECO:0000256" key="1">
    <source>
        <dbReference type="ARBA" id="ARBA00004651"/>
    </source>
</evidence>
<sequence length="265" mass="30536">MNQTKNEALTDVFRAFKNYHLFTTLGWQDVATRYRRSRVGAFWLTINMVVMISVLGAVFGTLFRAPIEQFLPSLTIGIIVWGLITGLINEGCVSFISAQDTILQVRMPLFTHILRVIWRNLIITGHNIIILPVLFIIFHKTIQATAFLSLLGLLLLVINAGWMMLATSIVCTRFRDLTQIIQNAMQVLFYATPIIWSVEMLQERVALVFLNFNPFYHLLAIVRDPLLGIHPTSTNWLVTILMAVIGWLIVLIFFNRFRKRIPYWL</sequence>
<name>A0A5B8CVU8_9PROT</name>
<dbReference type="GO" id="GO:0140359">
    <property type="term" value="F:ABC-type transporter activity"/>
    <property type="evidence" value="ECO:0007669"/>
    <property type="project" value="InterPro"/>
</dbReference>
<keyword evidence="7" id="KW-0625">Polysaccharide transport</keyword>
<dbReference type="GO" id="GO:0015774">
    <property type="term" value="P:polysaccharide transport"/>
    <property type="evidence" value="ECO:0007669"/>
    <property type="project" value="UniProtKB-KW"/>
</dbReference>
<dbReference type="AlphaFoldDB" id="A0A5B8CVU8"/>
<dbReference type="GO" id="GO:0015920">
    <property type="term" value="P:lipopolysaccharide transport"/>
    <property type="evidence" value="ECO:0007669"/>
    <property type="project" value="TreeGrafter"/>
</dbReference>
<feature type="transmembrane region" description="Helical" evidence="9">
    <location>
        <begin position="41"/>
        <end position="62"/>
    </location>
</feature>
<organism evidence="11 12">
    <name type="scientific">Methylophilus medardicus</name>
    <dbReference type="NCBI Taxonomy" id="2588534"/>
    <lineage>
        <taxon>Bacteria</taxon>
        <taxon>Pseudomonadati</taxon>
        <taxon>Pseudomonadota</taxon>
        <taxon>Betaproteobacteria</taxon>
        <taxon>Nitrosomonadales</taxon>
        <taxon>Methylophilaceae</taxon>
        <taxon>Methylophilus</taxon>
    </lineage>
</organism>
<keyword evidence="8 9" id="KW-0472">Membrane</keyword>
<evidence type="ECO:0000256" key="7">
    <source>
        <dbReference type="ARBA" id="ARBA00023047"/>
    </source>
</evidence>
<keyword evidence="3" id="KW-0813">Transport</keyword>
<evidence type="ECO:0000256" key="8">
    <source>
        <dbReference type="ARBA" id="ARBA00023136"/>
    </source>
</evidence>
<evidence type="ECO:0000256" key="3">
    <source>
        <dbReference type="ARBA" id="ARBA00022448"/>
    </source>
</evidence>
<dbReference type="GO" id="GO:0005886">
    <property type="term" value="C:plasma membrane"/>
    <property type="evidence" value="ECO:0007669"/>
    <property type="project" value="UniProtKB-SubCell"/>
</dbReference>
<evidence type="ECO:0000259" key="10">
    <source>
        <dbReference type="Pfam" id="PF01061"/>
    </source>
</evidence>
<evidence type="ECO:0000256" key="6">
    <source>
        <dbReference type="ARBA" id="ARBA00022989"/>
    </source>
</evidence>
<protein>
    <submittedName>
        <fullName evidence="11">ABC transporter permease</fullName>
    </submittedName>
</protein>
<feature type="domain" description="ABC-2 type transporter transmembrane" evidence="10">
    <location>
        <begin position="21"/>
        <end position="224"/>
    </location>
</feature>
<keyword evidence="7" id="KW-0762">Sugar transport</keyword>
<keyword evidence="4" id="KW-1003">Cell membrane</keyword>
<evidence type="ECO:0000256" key="2">
    <source>
        <dbReference type="ARBA" id="ARBA00007783"/>
    </source>
</evidence>
<dbReference type="PANTHER" id="PTHR30413:SF10">
    <property type="entry name" value="CAPSULE POLYSACCHARIDE EXPORT INNER-MEMBRANE PROTEIN CTRC"/>
    <property type="match status" value="1"/>
</dbReference>
<keyword evidence="12" id="KW-1185">Reference proteome</keyword>
<evidence type="ECO:0000256" key="4">
    <source>
        <dbReference type="ARBA" id="ARBA00022475"/>
    </source>
</evidence>
<comment type="subcellular location">
    <subcellularLocation>
        <location evidence="1">Cell membrane</location>
        <topology evidence="1">Multi-pass membrane protein</topology>
    </subcellularLocation>
</comment>
<comment type="similarity">
    <text evidence="2">Belongs to the ABC-2 integral membrane protein family.</text>
</comment>
<keyword evidence="5 9" id="KW-0812">Transmembrane</keyword>
<evidence type="ECO:0000313" key="11">
    <source>
        <dbReference type="EMBL" id="QDC45369.1"/>
    </source>
</evidence>
<dbReference type="KEGG" id="mmec:FIU01_07070"/>
<dbReference type="OrthoDB" id="9796017at2"/>
<feature type="transmembrane region" description="Helical" evidence="9">
    <location>
        <begin position="144"/>
        <end position="165"/>
    </location>
</feature>
<dbReference type="Pfam" id="PF01061">
    <property type="entry name" value="ABC2_membrane"/>
    <property type="match status" value="1"/>
</dbReference>
<evidence type="ECO:0000313" key="12">
    <source>
        <dbReference type="Proteomes" id="UP000311008"/>
    </source>
</evidence>
<reference evidence="12" key="1">
    <citation type="journal article" date="2019" name="ISME J.">
        <title>Evolution in action: habitat transition from sediment to the pelagial leads to genome streamlining in Methylophilaceae.</title>
        <authorList>
            <person name="Salcher M."/>
            <person name="Schaefle D."/>
            <person name="Kaspar M."/>
            <person name="Neuenschwander S.M."/>
            <person name="Ghai R."/>
        </authorList>
    </citation>
    <scope>NUCLEOTIDE SEQUENCE [LARGE SCALE GENOMIC DNA]</scope>
    <source>
        <strain evidence="12">MMS-M-51</strain>
    </source>
</reference>
<feature type="transmembrane region" description="Helical" evidence="9">
    <location>
        <begin position="74"/>
        <end position="96"/>
    </location>
</feature>
<dbReference type="PANTHER" id="PTHR30413">
    <property type="entry name" value="INNER MEMBRANE TRANSPORT PERMEASE"/>
    <property type="match status" value="1"/>
</dbReference>
<keyword evidence="6 9" id="KW-1133">Transmembrane helix</keyword>
<evidence type="ECO:0000256" key="9">
    <source>
        <dbReference type="SAM" id="Phobius"/>
    </source>
</evidence>
<feature type="transmembrane region" description="Helical" evidence="9">
    <location>
        <begin position="205"/>
        <end position="222"/>
    </location>
</feature>
<feature type="transmembrane region" description="Helical" evidence="9">
    <location>
        <begin position="117"/>
        <end position="138"/>
    </location>
</feature>
<evidence type="ECO:0000256" key="5">
    <source>
        <dbReference type="ARBA" id="ARBA00022692"/>
    </source>
</evidence>
<accession>A0A5B8CVU8</accession>
<feature type="transmembrane region" description="Helical" evidence="9">
    <location>
        <begin position="234"/>
        <end position="254"/>
    </location>
</feature>
<dbReference type="EMBL" id="CP040946">
    <property type="protein sequence ID" value="QDC45369.1"/>
    <property type="molecule type" value="Genomic_DNA"/>
</dbReference>
<proteinExistence type="inferred from homology"/>
<gene>
    <name evidence="11" type="ORF">FIU01_07070</name>
</gene>